<name>A0ABU6C8H7_9ACTN</name>
<evidence type="ECO:0000313" key="2">
    <source>
        <dbReference type="Proteomes" id="UP001352223"/>
    </source>
</evidence>
<sequence length="64" mass="6608">MLTLQTTGLVLDKEVIEELMAPSEAPVSDAPIPSLEDAGEGAGALLLGLGLLLSPKEPKEPKGR</sequence>
<dbReference type="Proteomes" id="UP001352223">
    <property type="component" value="Unassembled WGS sequence"/>
</dbReference>
<keyword evidence="2" id="KW-1185">Reference proteome</keyword>
<comment type="caution">
    <text evidence="1">The sequence shown here is derived from an EMBL/GenBank/DDBJ whole genome shotgun (WGS) entry which is preliminary data.</text>
</comment>
<protein>
    <recommendedName>
        <fullName evidence="3">Gram-positive cocci surface proteins LPxTG domain-containing protein</fullName>
    </recommendedName>
</protein>
<proteinExistence type="predicted"/>
<dbReference type="RefSeq" id="WP_324768228.1">
    <property type="nucleotide sequence ID" value="NZ_BAAATS010000045.1"/>
</dbReference>
<reference evidence="1 2" key="1">
    <citation type="submission" date="2022-10" db="EMBL/GenBank/DDBJ databases">
        <authorList>
            <person name="Xie J."/>
            <person name="Shen N."/>
        </authorList>
    </citation>
    <scope>NUCLEOTIDE SEQUENCE [LARGE SCALE GENOMIC DNA]</scope>
    <source>
        <strain evidence="1 2">DSM 41681</strain>
    </source>
</reference>
<accession>A0ABU6C8H7</accession>
<gene>
    <name evidence="1" type="ORF">OKJ48_12345</name>
</gene>
<dbReference type="EMBL" id="JAOZYB010000075">
    <property type="protein sequence ID" value="MEB3961028.1"/>
    <property type="molecule type" value="Genomic_DNA"/>
</dbReference>
<evidence type="ECO:0000313" key="1">
    <source>
        <dbReference type="EMBL" id="MEB3961028.1"/>
    </source>
</evidence>
<evidence type="ECO:0008006" key="3">
    <source>
        <dbReference type="Google" id="ProtNLM"/>
    </source>
</evidence>
<organism evidence="1 2">
    <name type="scientific">Streptomyces kunmingensis</name>
    <dbReference type="NCBI Taxonomy" id="68225"/>
    <lineage>
        <taxon>Bacteria</taxon>
        <taxon>Bacillati</taxon>
        <taxon>Actinomycetota</taxon>
        <taxon>Actinomycetes</taxon>
        <taxon>Kitasatosporales</taxon>
        <taxon>Streptomycetaceae</taxon>
        <taxon>Streptomyces</taxon>
    </lineage>
</organism>